<name>A0AAE1B5K9_9GAST</name>
<feature type="signal peptide" evidence="1">
    <location>
        <begin position="1"/>
        <end position="23"/>
    </location>
</feature>
<evidence type="ECO:0000313" key="4">
    <source>
        <dbReference type="Proteomes" id="UP001283361"/>
    </source>
</evidence>
<feature type="chain" id="PRO_5042270881" description="Reverse transcriptase domain-containing protein" evidence="1">
    <location>
        <begin position="24"/>
        <end position="219"/>
    </location>
</feature>
<organism evidence="3 4">
    <name type="scientific">Elysia crispata</name>
    <name type="common">lettuce slug</name>
    <dbReference type="NCBI Taxonomy" id="231223"/>
    <lineage>
        <taxon>Eukaryota</taxon>
        <taxon>Metazoa</taxon>
        <taxon>Spiralia</taxon>
        <taxon>Lophotrochozoa</taxon>
        <taxon>Mollusca</taxon>
        <taxon>Gastropoda</taxon>
        <taxon>Heterobranchia</taxon>
        <taxon>Euthyneura</taxon>
        <taxon>Panpulmonata</taxon>
        <taxon>Sacoglossa</taxon>
        <taxon>Placobranchoidea</taxon>
        <taxon>Plakobranchidae</taxon>
        <taxon>Elysia</taxon>
    </lineage>
</organism>
<dbReference type="PROSITE" id="PS50878">
    <property type="entry name" value="RT_POL"/>
    <property type="match status" value="1"/>
</dbReference>
<proteinExistence type="predicted"/>
<keyword evidence="1" id="KW-0732">Signal</keyword>
<protein>
    <recommendedName>
        <fullName evidence="2">Reverse transcriptase domain-containing protein</fullName>
    </recommendedName>
</protein>
<dbReference type="Proteomes" id="UP001283361">
    <property type="component" value="Unassembled WGS sequence"/>
</dbReference>
<keyword evidence="4" id="KW-1185">Reference proteome</keyword>
<evidence type="ECO:0000256" key="1">
    <source>
        <dbReference type="SAM" id="SignalP"/>
    </source>
</evidence>
<dbReference type="EMBL" id="JAWDGP010000581">
    <property type="protein sequence ID" value="KAK3799356.1"/>
    <property type="molecule type" value="Genomic_DNA"/>
</dbReference>
<accession>A0AAE1B5K9</accession>
<dbReference type="InterPro" id="IPR000477">
    <property type="entry name" value="RT_dom"/>
</dbReference>
<evidence type="ECO:0000259" key="2">
    <source>
        <dbReference type="PROSITE" id="PS50878"/>
    </source>
</evidence>
<dbReference type="PANTHER" id="PTHR47027">
    <property type="entry name" value="REVERSE TRANSCRIPTASE DOMAIN-CONTAINING PROTEIN"/>
    <property type="match status" value="1"/>
</dbReference>
<feature type="domain" description="Reverse transcriptase" evidence="2">
    <location>
        <begin position="1"/>
        <end position="128"/>
    </location>
</feature>
<reference evidence="3" key="1">
    <citation type="journal article" date="2023" name="G3 (Bethesda)">
        <title>A reference genome for the long-term kleptoplast-retaining sea slug Elysia crispata morphotype clarki.</title>
        <authorList>
            <person name="Eastman K.E."/>
            <person name="Pendleton A.L."/>
            <person name="Shaikh M.A."/>
            <person name="Suttiyut T."/>
            <person name="Ogas R."/>
            <person name="Tomko P."/>
            <person name="Gavelis G."/>
            <person name="Widhalm J.R."/>
            <person name="Wisecaver J.H."/>
        </authorList>
    </citation>
    <scope>NUCLEOTIDE SEQUENCE</scope>
    <source>
        <strain evidence="3">ECLA1</strain>
    </source>
</reference>
<comment type="caution">
    <text evidence="3">The sequence shown here is derived from an EMBL/GenBank/DDBJ whole genome shotgun (WGS) entry which is preliminary data.</text>
</comment>
<sequence>MRLAPALCGLFFSLILRFGFRESEDVTFLHARSNGNHFNLARLRAKPKVRRVLIREFLFADDAVLTTHTEGALQRFITCFAEACNEFGLTISLKKTNNMGQDDSDTPNITTDDHALEQPIHLFLDSELNDRIGKATTAKASVANRVWDNPLLTINTLMKAYQACVLSTLQYGSETWTFYSRQDRRLNVFHMRCLRRLLAAPGKTASSMWRSYQGQAYPA</sequence>
<dbReference type="AlphaFoldDB" id="A0AAE1B5K9"/>
<gene>
    <name evidence="3" type="ORF">RRG08_063495</name>
</gene>
<dbReference type="PANTHER" id="PTHR47027:SF20">
    <property type="entry name" value="REVERSE TRANSCRIPTASE-LIKE PROTEIN WITH RNA-DIRECTED DNA POLYMERASE DOMAIN"/>
    <property type="match status" value="1"/>
</dbReference>
<evidence type="ECO:0000313" key="3">
    <source>
        <dbReference type="EMBL" id="KAK3799356.1"/>
    </source>
</evidence>